<dbReference type="InterPro" id="IPR050640">
    <property type="entry name" value="Bact_2-comp_sensor_kinase"/>
</dbReference>
<feature type="transmembrane region" description="Helical" evidence="1">
    <location>
        <begin position="173"/>
        <end position="194"/>
    </location>
</feature>
<feature type="transmembrane region" description="Helical" evidence="1">
    <location>
        <begin position="37"/>
        <end position="56"/>
    </location>
</feature>
<accession>A0A1L3JGE1</accession>
<dbReference type="Proteomes" id="UP000181898">
    <property type="component" value="Chromosome"/>
</dbReference>
<evidence type="ECO:0000313" key="3">
    <source>
        <dbReference type="EMBL" id="APG64143.1"/>
    </source>
</evidence>
<dbReference type="PANTHER" id="PTHR34220:SF7">
    <property type="entry name" value="SENSOR HISTIDINE KINASE YPDA"/>
    <property type="match status" value="1"/>
</dbReference>
<dbReference type="AlphaFoldDB" id="A0A1L3JGE1"/>
<feature type="transmembrane region" description="Helical" evidence="1">
    <location>
        <begin position="206"/>
        <end position="225"/>
    </location>
</feature>
<dbReference type="STRING" id="1850252.LPB136_01630"/>
<keyword evidence="1" id="KW-1133">Transmembrane helix</keyword>
<sequence length="470" mass="55365">MKKIVSSLKKSLLFVLVMHLLLFTVLSLTNDLNRENLKAVPLIFSLFFIPSFLSFLTFNEEKTKISDILKPSILSFFLLYLFSIVFFRVLNNGNDYSFFEFPIIFIGLIAIFVFIIFTIAQRIQVNSKRIRYYNFKELKYSFLKLFLISLSGVILYTLMMVASQFYFNQVIMLLYKFLPIGFISSLISIHFFNYIFSKYEQQNRTYYVAVYYIIAISVLVFWVIISFNNFRIVKDGLGAALDRAFLFPTILIYTPFFLYTLIATHLYFLSIISKQEKQFLKQESLSNQLNYQQLKNQLSPHFLFNNINVLTSLIEENPKKAVSFSEKLSNIYRYFLEQEKQDVVLLNDEINFAKDYLHLLKNRFESGLNFSFDVNLSAEKYIVSTTLQQVLENVVKHNEVSQNNPVDILISKKDDYLEITNNKNKKVTLETTSKKGIENIKKRYSFFTEKQLIIKEDDRNFTINLPLLEK</sequence>
<feature type="transmembrane region" description="Helical" evidence="1">
    <location>
        <begin position="245"/>
        <end position="269"/>
    </location>
</feature>
<feature type="domain" description="Signal transduction histidine kinase internal region" evidence="2">
    <location>
        <begin position="291"/>
        <end position="366"/>
    </location>
</feature>
<dbReference type="Pfam" id="PF06580">
    <property type="entry name" value="His_kinase"/>
    <property type="match status" value="1"/>
</dbReference>
<dbReference type="RefSeq" id="WP_072554467.1">
    <property type="nucleotide sequence ID" value="NZ_CP018155.1"/>
</dbReference>
<dbReference type="GO" id="GO:0000155">
    <property type="term" value="F:phosphorelay sensor kinase activity"/>
    <property type="evidence" value="ECO:0007669"/>
    <property type="project" value="InterPro"/>
</dbReference>
<dbReference type="PANTHER" id="PTHR34220">
    <property type="entry name" value="SENSOR HISTIDINE KINASE YPDA"/>
    <property type="match status" value="1"/>
</dbReference>
<dbReference type="OrthoDB" id="9809908at2"/>
<dbReference type="InterPro" id="IPR010559">
    <property type="entry name" value="Sig_transdc_His_kin_internal"/>
</dbReference>
<name>A0A1L3JGE1_9FLAO</name>
<dbReference type="EMBL" id="CP018155">
    <property type="protein sequence ID" value="APG64143.1"/>
    <property type="molecule type" value="Genomic_DNA"/>
</dbReference>
<evidence type="ECO:0000256" key="1">
    <source>
        <dbReference type="SAM" id="Phobius"/>
    </source>
</evidence>
<dbReference type="GO" id="GO:0016020">
    <property type="term" value="C:membrane"/>
    <property type="evidence" value="ECO:0007669"/>
    <property type="project" value="InterPro"/>
</dbReference>
<reference evidence="3 4" key="1">
    <citation type="submission" date="2016-11" db="EMBL/GenBank/DDBJ databases">
        <title>Tenacibaculum sp. LPB0136, isolated from marine environment.</title>
        <authorList>
            <person name="Kim E."/>
            <person name="Yi H."/>
        </authorList>
    </citation>
    <scope>NUCLEOTIDE SEQUENCE [LARGE SCALE GENOMIC DNA]</scope>
    <source>
        <strain evidence="3 4">LPB0136</strain>
    </source>
</reference>
<feature type="transmembrane region" description="Helical" evidence="1">
    <location>
        <begin position="68"/>
        <end position="89"/>
    </location>
</feature>
<keyword evidence="4" id="KW-1185">Reference proteome</keyword>
<protein>
    <recommendedName>
        <fullName evidence="2">Signal transduction histidine kinase internal region domain-containing protein</fullName>
    </recommendedName>
</protein>
<dbReference type="KEGG" id="ten:LPB136_01630"/>
<feature type="transmembrane region" description="Helical" evidence="1">
    <location>
        <begin position="141"/>
        <end position="167"/>
    </location>
</feature>
<evidence type="ECO:0000313" key="4">
    <source>
        <dbReference type="Proteomes" id="UP000181898"/>
    </source>
</evidence>
<keyword evidence="1" id="KW-0812">Transmembrane</keyword>
<proteinExistence type="predicted"/>
<keyword evidence="1" id="KW-0472">Membrane</keyword>
<evidence type="ECO:0000259" key="2">
    <source>
        <dbReference type="Pfam" id="PF06580"/>
    </source>
</evidence>
<gene>
    <name evidence="3" type="ORF">LPB136_01630</name>
</gene>
<organism evidence="3 4">
    <name type="scientific">Tenacibaculum todarodis</name>
    <dbReference type="NCBI Taxonomy" id="1850252"/>
    <lineage>
        <taxon>Bacteria</taxon>
        <taxon>Pseudomonadati</taxon>
        <taxon>Bacteroidota</taxon>
        <taxon>Flavobacteriia</taxon>
        <taxon>Flavobacteriales</taxon>
        <taxon>Flavobacteriaceae</taxon>
        <taxon>Tenacibaculum</taxon>
    </lineage>
</organism>
<feature type="transmembrane region" description="Helical" evidence="1">
    <location>
        <begin position="101"/>
        <end position="120"/>
    </location>
</feature>